<keyword evidence="2 9" id="KW-0575">Peroxidase</keyword>
<dbReference type="PROSITE" id="PS51404">
    <property type="entry name" value="DYP_PEROXIDASE"/>
    <property type="match status" value="1"/>
</dbReference>
<sequence length="506" mass="54255">MKGMPRDVHAEPVLATTRIQGDVLVGLLKKNELLLFFSIDSPADFVGFLKGLPLTSAQTVLEQRAEVAERRSRGVTALIPAPGLNVAFTAAGLAKLGVAGLAGVPGLEEFVAGMAARQAVLDDPDPAHWRSVGPQHPADGVFVLTGASRAEIDDTIALHLAPPDEHGWSVVREEVGTVRPDPVHGHEHFGYADGVSQPGVRGTTPDGDIITPSVDRDDHPDQGNLGQDLLWPGEFVFGYPGQDPQLGDPSPDFARPGALVAPPVPFMADGAFMVFRRLAQRVPEFDASVRALARSTSGADAVSPELLGAQMVGRWKSGAPVELSPVKDDLSLAEGTPRENDFEFGDDREGVRCPWAAHVRKAYPRDDVRHDTTPTELEVAHAEAFTQTHRMMRRGITFGPELSHAEALSGRTTQQRGLLFKCYVTSIAEQFEFVQQAWVDAPDFVQPGSGLDPIIGQPSTGTHSFLGAAPFSEDPTNKPALSVAHFVTMQGGDYFFAPSLDAIQSL</sequence>
<feature type="domain" description="DyP dimeric alpha+beta barrel" evidence="8">
    <location>
        <begin position="19"/>
        <end position="179"/>
    </location>
</feature>
<evidence type="ECO:0000313" key="9">
    <source>
        <dbReference type="EMBL" id="SEQ06765.1"/>
    </source>
</evidence>
<reference evidence="10" key="1">
    <citation type="submission" date="2016-10" db="EMBL/GenBank/DDBJ databases">
        <authorList>
            <person name="Varghese N."/>
            <person name="Submissions S."/>
        </authorList>
    </citation>
    <scope>NUCLEOTIDE SEQUENCE [LARGE SCALE GENOMIC DNA]</scope>
    <source>
        <strain evidence="10">CGMCC 4.6856</strain>
    </source>
</reference>
<accession>A0A1H9CZZ1</accession>
<dbReference type="GO" id="GO:0005829">
    <property type="term" value="C:cytosol"/>
    <property type="evidence" value="ECO:0007669"/>
    <property type="project" value="TreeGrafter"/>
</dbReference>
<protein>
    <submittedName>
        <fullName evidence="9">Dyp-type peroxidase family</fullName>
    </submittedName>
</protein>
<dbReference type="InterPro" id="IPR011008">
    <property type="entry name" value="Dimeric_a/b-barrel"/>
</dbReference>
<proteinExistence type="inferred from homology"/>
<dbReference type="EMBL" id="FOFA01000002">
    <property type="protein sequence ID" value="SEQ06765.1"/>
    <property type="molecule type" value="Genomic_DNA"/>
</dbReference>
<keyword evidence="3" id="KW-0349">Heme</keyword>
<keyword evidence="5" id="KW-0560">Oxidoreductase</keyword>
<dbReference type="STRING" id="1036181.SAMN05421756_102387"/>
<dbReference type="Pfam" id="PF21105">
    <property type="entry name" value="DyP_N"/>
    <property type="match status" value="1"/>
</dbReference>
<evidence type="ECO:0000256" key="4">
    <source>
        <dbReference type="ARBA" id="ARBA00022723"/>
    </source>
</evidence>
<name>A0A1H9CZZ1_9ACTN</name>
<dbReference type="InterPro" id="IPR049509">
    <property type="entry name" value="DyP_N"/>
</dbReference>
<keyword evidence="6" id="KW-0408">Iron</keyword>
<gene>
    <name evidence="9" type="ORF">SAMN05421756_102387</name>
</gene>
<dbReference type="InterPro" id="IPR006314">
    <property type="entry name" value="Dyp_peroxidase"/>
</dbReference>
<comment type="cofactor">
    <cofactor evidence="1">
        <name>heme b</name>
        <dbReference type="ChEBI" id="CHEBI:60344"/>
    </cofactor>
</comment>
<evidence type="ECO:0000313" key="10">
    <source>
        <dbReference type="Proteomes" id="UP000198504"/>
    </source>
</evidence>
<evidence type="ECO:0000256" key="1">
    <source>
        <dbReference type="ARBA" id="ARBA00001970"/>
    </source>
</evidence>
<evidence type="ECO:0000256" key="7">
    <source>
        <dbReference type="ARBA" id="ARBA00025737"/>
    </source>
</evidence>
<evidence type="ECO:0000259" key="8">
    <source>
        <dbReference type="Pfam" id="PF21105"/>
    </source>
</evidence>
<evidence type="ECO:0000256" key="5">
    <source>
        <dbReference type="ARBA" id="ARBA00023002"/>
    </source>
</evidence>
<organism evidence="9 10">
    <name type="scientific">Microlunatus flavus</name>
    <dbReference type="NCBI Taxonomy" id="1036181"/>
    <lineage>
        <taxon>Bacteria</taxon>
        <taxon>Bacillati</taxon>
        <taxon>Actinomycetota</taxon>
        <taxon>Actinomycetes</taxon>
        <taxon>Propionibacteriales</taxon>
        <taxon>Propionibacteriaceae</taxon>
        <taxon>Microlunatus</taxon>
    </lineage>
</organism>
<dbReference type="PANTHER" id="PTHR30521">
    <property type="entry name" value="DEFERROCHELATASE/PEROXIDASE"/>
    <property type="match status" value="1"/>
</dbReference>
<dbReference type="SUPFAM" id="SSF54909">
    <property type="entry name" value="Dimeric alpha+beta barrel"/>
    <property type="match status" value="1"/>
</dbReference>
<dbReference type="AlphaFoldDB" id="A0A1H9CZZ1"/>
<comment type="similarity">
    <text evidence="7">Belongs to the DyP-type peroxidase family.</text>
</comment>
<dbReference type="GO" id="GO:0046872">
    <property type="term" value="F:metal ion binding"/>
    <property type="evidence" value="ECO:0007669"/>
    <property type="project" value="UniProtKB-KW"/>
</dbReference>
<dbReference type="PANTHER" id="PTHR30521:SF4">
    <property type="entry name" value="DEFERROCHELATASE"/>
    <property type="match status" value="1"/>
</dbReference>
<dbReference type="GO" id="GO:0004601">
    <property type="term" value="F:peroxidase activity"/>
    <property type="evidence" value="ECO:0007669"/>
    <property type="project" value="UniProtKB-KW"/>
</dbReference>
<evidence type="ECO:0000256" key="3">
    <source>
        <dbReference type="ARBA" id="ARBA00022617"/>
    </source>
</evidence>
<dbReference type="GO" id="GO:0020037">
    <property type="term" value="F:heme binding"/>
    <property type="evidence" value="ECO:0007669"/>
    <property type="project" value="InterPro"/>
</dbReference>
<evidence type="ECO:0000256" key="2">
    <source>
        <dbReference type="ARBA" id="ARBA00022559"/>
    </source>
</evidence>
<dbReference type="NCBIfam" id="TIGR01413">
    <property type="entry name" value="Dyp_perox_fam"/>
    <property type="match status" value="1"/>
</dbReference>
<dbReference type="Proteomes" id="UP000198504">
    <property type="component" value="Unassembled WGS sequence"/>
</dbReference>
<evidence type="ECO:0000256" key="6">
    <source>
        <dbReference type="ARBA" id="ARBA00023004"/>
    </source>
</evidence>
<keyword evidence="10" id="KW-1185">Reference proteome</keyword>
<keyword evidence="4" id="KW-0479">Metal-binding</keyword>